<keyword evidence="1" id="KW-0812">Transmembrane</keyword>
<keyword evidence="1" id="KW-0472">Membrane</keyword>
<name>A0A161JQB8_9ZZZZ</name>
<feature type="transmembrane region" description="Helical" evidence="1">
    <location>
        <begin position="76"/>
        <end position="97"/>
    </location>
</feature>
<keyword evidence="1" id="KW-1133">Transmembrane helix</keyword>
<accession>A0A161JQB8</accession>
<reference evidence="2" key="1">
    <citation type="submission" date="2015-10" db="EMBL/GenBank/DDBJ databases">
        <authorList>
            <person name="Gilbert D.G."/>
        </authorList>
    </citation>
    <scope>NUCLEOTIDE SEQUENCE</scope>
</reference>
<dbReference type="AlphaFoldDB" id="A0A161JQB8"/>
<organism evidence="2">
    <name type="scientific">hydrothermal vent metagenome</name>
    <dbReference type="NCBI Taxonomy" id="652676"/>
    <lineage>
        <taxon>unclassified sequences</taxon>
        <taxon>metagenomes</taxon>
        <taxon>ecological metagenomes</taxon>
    </lineage>
</organism>
<feature type="transmembrane region" description="Helical" evidence="1">
    <location>
        <begin position="103"/>
        <end position="124"/>
    </location>
</feature>
<gene>
    <name evidence="2" type="ORF">MGWOODY_Hyp685</name>
</gene>
<evidence type="ECO:0000256" key="1">
    <source>
        <dbReference type="SAM" id="Phobius"/>
    </source>
</evidence>
<dbReference type="EMBL" id="CZQD01000038">
    <property type="protein sequence ID" value="CUS57082.1"/>
    <property type="molecule type" value="Genomic_DNA"/>
</dbReference>
<sequence length="172" mass="17850">MNPPTNVIQTALLLRIVAILAFPVGVVIAALMERSVLMVALLAAGMLAVSWVERFRLHRLSGNEGYPAITGLLPGFAVRAGFLAGLFIVSLGVLALFRETILARGLGLTDLGLFSAVAGVALLANAISARMATREVSSVMAQMNTNITPPGGASQAGEGPGEIIEGEVIDRD</sequence>
<proteinExistence type="predicted"/>
<protein>
    <submittedName>
        <fullName evidence="2">Uncharacterized protein</fullName>
    </submittedName>
</protein>
<evidence type="ECO:0000313" key="2">
    <source>
        <dbReference type="EMBL" id="CUS57082.1"/>
    </source>
</evidence>
<feature type="transmembrane region" description="Helical" evidence="1">
    <location>
        <begin position="37"/>
        <end position="55"/>
    </location>
</feature>
<feature type="transmembrane region" description="Helical" evidence="1">
    <location>
        <begin position="12"/>
        <end position="31"/>
    </location>
</feature>